<dbReference type="SMART" id="SM01381">
    <property type="entry name" value="7TM_GPCR_Srsx"/>
    <property type="match status" value="1"/>
</dbReference>
<dbReference type="InterPro" id="IPR017452">
    <property type="entry name" value="GPCR_Rhodpsn_7TM"/>
</dbReference>
<dbReference type="RefSeq" id="XP_022094784.1">
    <property type="nucleotide sequence ID" value="XM_022239092.1"/>
</dbReference>
<organism evidence="8 9">
    <name type="scientific">Acanthaster planci</name>
    <name type="common">Crown-of-thorns starfish</name>
    <dbReference type="NCBI Taxonomy" id="133434"/>
    <lineage>
        <taxon>Eukaryota</taxon>
        <taxon>Metazoa</taxon>
        <taxon>Echinodermata</taxon>
        <taxon>Eleutherozoa</taxon>
        <taxon>Asterozoa</taxon>
        <taxon>Asteroidea</taxon>
        <taxon>Valvatacea</taxon>
        <taxon>Valvatida</taxon>
        <taxon>Acanthasteridae</taxon>
        <taxon>Acanthaster</taxon>
    </lineage>
</organism>
<feature type="domain" description="G-protein coupled receptors family 1 profile" evidence="7">
    <location>
        <begin position="32"/>
        <end position="288"/>
    </location>
</feature>
<feature type="transmembrane region" description="Helical" evidence="6">
    <location>
        <begin position="232"/>
        <end position="258"/>
    </location>
</feature>
<dbReference type="GeneID" id="110981489"/>
<dbReference type="KEGG" id="aplc:110981489"/>
<name>A0A8B7YND8_ACAPL</name>
<keyword evidence="3 6" id="KW-1133">Transmembrane helix</keyword>
<dbReference type="AlphaFoldDB" id="A0A8B7YND8"/>
<dbReference type="PROSITE" id="PS00237">
    <property type="entry name" value="G_PROTEIN_RECEP_F1_1"/>
    <property type="match status" value="1"/>
</dbReference>
<feature type="transmembrane region" description="Helical" evidence="6">
    <location>
        <begin position="175"/>
        <end position="198"/>
    </location>
</feature>
<dbReference type="SUPFAM" id="SSF81321">
    <property type="entry name" value="Family A G protein-coupled receptor-like"/>
    <property type="match status" value="1"/>
</dbReference>
<gene>
    <name evidence="9" type="primary">LOC110981489</name>
</gene>
<dbReference type="OrthoDB" id="5970330at2759"/>
<evidence type="ECO:0000313" key="8">
    <source>
        <dbReference type="Proteomes" id="UP000694845"/>
    </source>
</evidence>
<dbReference type="OMA" id="IICEVIL"/>
<comment type="similarity">
    <text evidence="5">Belongs to the G-protein coupled receptor 1 family.</text>
</comment>
<evidence type="ECO:0000256" key="1">
    <source>
        <dbReference type="ARBA" id="ARBA00004370"/>
    </source>
</evidence>
<keyword evidence="5" id="KW-0297">G-protein coupled receptor</keyword>
<evidence type="ECO:0000259" key="7">
    <source>
        <dbReference type="PROSITE" id="PS50262"/>
    </source>
</evidence>
<feature type="transmembrane region" description="Helical" evidence="6">
    <location>
        <begin position="53"/>
        <end position="71"/>
    </location>
</feature>
<dbReference type="GO" id="GO:0016020">
    <property type="term" value="C:membrane"/>
    <property type="evidence" value="ECO:0007669"/>
    <property type="project" value="UniProtKB-SubCell"/>
</dbReference>
<keyword evidence="5" id="KW-0675">Receptor</keyword>
<dbReference type="InterPro" id="IPR000276">
    <property type="entry name" value="GPCR_Rhodpsn"/>
</dbReference>
<keyword evidence="8" id="KW-1185">Reference proteome</keyword>
<dbReference type="Pfam" id="PF00001">
    <property type="entry name" value="7tm_1"/>
    <property type="match status" value="1"/>
</dbReference>
<evidence type="ECO:0000256" key="4">
    <source>
        <dbReference type="ARBA" id="ARBA00023136"/>
    </source>
</evidence>
<keyword evidence="2 5" id="KW-0812">Transmembrane</keyword>
<dbReference type="Gene3D" id="1.20.1070.10">
    <property type="entry name" value="Rhodopsin 7-helix transmembrane proteins"/>
    <property type="match status" value="1"/>
</dbReference>
<keyword evidence="5" id="KW-0807">Transducer</keyword>
<feature type="transmembrane region" description="Helical" evidence="6">
    <location>
        <begin position="16"/>
        <end position="41"/>
    </location>
</feature>
<evidence type="ECO:0000313" key="9">
    <source>
        <dbReference type="RefSeq" id="XP_022094784.1"/>
    </source>
</evidence>
<dbReference type="PROSITE" id="PS50262">
    <property type="entry name" value="G_PROTEIN_RECEP_F1_2"/>
    <property type="match status" value="1"/>
</dbReference>
<dbReference type="PANTHER" id="PTHR45698:SF1">
    <property type="entry name" value="TRACE AMINE-ASSOCIATED RECEPTOR 13C-LIKE"/>
    <property type="match status" value="1"/>
</dbReference>
<evidence type="ECO:0000256" key="6">
    <source>
        <dbReference type="SAM" id="Phobius"/>
    </source>
</evidence>
<dbReference type="PRINTS" id="PR00237">
    <property type="entry name" value="GPCRRHODOPSN"/>
</dbReference>
<proteinExistence type="inferred from homology"/>
<keyword evidence="4 6" id="KW-0472">Membrane</keyword>
<reference evidence="9" key="1">
    <citation type="submission" date="2025-08" db="UniProtKB">
        <authorList>
            <consortium name="RefSeq"/>
        </authorList>
    </citation>
    <scope>IDENTIFICATION</scope>
</reference>
<sequence>MSAANNLTAEYPPNGVVGFAVLMTLVVTGILGNALVCMTIIRARFMHTTTNYLIAHLALADLLVCATFLAFQEHFIQSPNEIEDPLLCVLFKNLLLVWFMVNVSIASMVLVTFERYIAIVHPLHYPRYLSSRRVQLVIAGIWLLSAPLASIHIFLPNTTAYSEGCLQDLTLRKNTVTALYVFLTAVYTLPMLSLFYCYGRIMINLHRSARQHRGANAGHAEDLNRAQRKVSLVLLTVAVVYIIVWVTVTLSNIFLLFFDTPGSGVSNIVNQLYSILLVFNSVINPIIYAFRYKDLHTALTRVVQ</sequence>
<protein>
    <submittedName>
        <fullName evidence="9">Substance-K receptor-like</fullName>
    </submittedName>
</protein>
<feature type="transmembrane region" description="Helical" evidence="6">
    <location>
        <begin position="91"/>
        <end position="113"/>
    </location>
</feature>
<evidence type="ECO:0000256" key="5">
    <source>
        <dbReference type="RuleBase" id="RU000688"/>
    </source>
</evidence>
<accession>A0A8B7YND8</accession>
<dbReference type="CDD" id="cd00637">
    <property type="entry name" value="7tm_classA_rhodopsin-like"/>
    <property type="match status" value="1"/>
</dbReference>
<dbReference type="GO" id="GO:0004930">
    <property type="term" value="F:G protein-coupled receptor activity"/>
    <property type="evidence" value="ECO:0007669"/>
    <property type="project" value="UniProtKB-KW"/>
</dbReference>
<evidence type="ECO:0000256" key="2">
    <source>
        <dbReference type="ARBA" id="ARBA00022692"/>
    </source>
</evidence>
<dbReference type="Proteomes" id="UP000694845">
    <property type="component" value="Unplaced"/>
</dbReference>
<comment type="subcellular location">
    <subcellularLocation>
        <location evidence="1">Membrane</location>
    </subcellularLocation>
</comment>
<evidence type="ECO:0000256" key="3">
    <source>
        <dbReference type="ARBA" id="ARBA00022989"/>
    </source>
</evidence>
<dbReference type="PANTHER" id="PTHR45698">
    <property type="entry name" value="TRACE AMINE-ASSOCIATED RECEPTOR 19N-RELATED"/>
    <property type="match status" value="1"/>
</dbReference>
<feature type="transmembrane region" description="Helical" evidence="6">
    <location>
        <begin position="134"/>
        <end position="155"/>
    </location>
</feature>
<feature type="transmembrane region" description="Helical" evidence="6">
    <location>
        <begin position="270"/>
        <end position="290"/>
    </location>
</feature>